<evidence type="ECO:0000313" key="2">
    <source>
        <dbReference type="Proteomes" id="UP001196097"/>
    </source>
</evidence>
<accession>A0ACD5IPD6</accession>
<name>A0ACD5IPD6_9PROT</name>
<geneLocation type="plasmid" evidence="1 2">
    <name>pCF3-4</name>
</geneLocation>
<dbReference type="Proteomes" id="UP001196097">
    <property type="component" value="Plasmid pCF3-4"/>
</dbReference>
<evidence type="ECO:0000313" key="1">
    <source>
        <dbReference type="EMBL" id="XRP74706.1"/>
    </source>
</evidence>
<protein>
    <submittedName>
        <fullName evidence="1">Uncharacterized protein</fullName>
    </submittedName>
</protein>
<keyword evidence="2" id="KW-1185">Reference proteome</keyword>
<gene>
    <name evidence="1" type="ORF">HF292_015645</name>
</gene>
<organism evidence="1 2">
    <name type="scientific">Acidithiobacillus ferruginosus</name>
    <dbReference type="NCBI Taxonomy" id="3063951"/>
    <lineage>
        <taxon>Bacteria</taxon>
        <taxon>Pseudomonadati</taxon>
        <taxon>Pseudomonadota</taxon>
        <taxon>Acidithiobacillia</taxon>
        <taxon>Acidithiobacillales</taxon>
        <taxon>Acidithiobacillaceae</taxon>
        <taxon>Acidithiobacillus</taxon>
    </lineage>
</organism>
<dbReference type="EMBL" id="CP130950">
    <property type="protein sequence ID" value="XRP74706.1"/>
    <property type="molecule type" value="Genomic_DNA"/>
</dbReference>
<keyword evidence="1" id="KW-0614">Plasmid</keyword>
<reference evidence="1 2" key="1">
    <citation type="journal article" date="2021" name="ISME J.">
        <title>Genomic evolution of the class Acidithiobacillia: deep-branching Proteobacteria living in extreme acidic conditions.</title>
        <authorList>
            <person name="Moya-Beltran A."/>
            <person name="Beard S."/>
            <person name="Rojas-Villalobos C."/>
            <person name="Issotta F."/>
            <person name="Gallardo Y."/>
            <person name="Ulloa R."/>
            <person name="Giaveno A."/>
            <person name="Degli Esposti M."/>
            <person name="Johnson D.B."/>
            <person name="Quatrini R."/>
        </authorList>
    </citation>
    <scope>NUCLEOTIDE SEQUENCE [LARGE SCALE GENOMIC DNA]</scope>
    <source>
        <strain evidence="1 2">CF3</strain>
    </source>
</reference>
<proteinExistence type="predicted"/>
<sequence length="62" mass="6838">MKAKFKDATPGAHLWIKDHGEWKAVTVTEVRKGGKGHKVTWTDTDGNPGKSALDTMYAQPKD</sequence>